<keyword evidence="5" id="KW-1185">Reference proteome</keyword>
<dbReference type="Proteomes" id="UP001564626">
    <property type="component" value="Unassembled WGS sequence"/>
</dbReference>
<feature type="domain" description="N-acetyltransferase" evidence="3">
    <location>
        <begin position="1"/>
        <end position="175"/>
    </location>
</feature>
<keyword evidence="1 4" id="KW-0808">Transferase</keyword>
<dbReference type="Pfam" id="PF00583">
    <property type="entry name" value="Acetyltransf_1"/>
    <property type="match status" value="1"/>
</dbReference>
<dbReference type="RefSeq" id="WP_345366229.1">
    <property type="nucleotide sequence ID" value="NZ_BAABII010000016.1"/>
</dbReference>
<dbReference type="SUPFAM" id="SSF55729">
    <property type="entry name" value="Acyl-CoA N-acyltransferases (Nat)"/>
    <property type="match status" value="1"/>
</dbReference>
<dbReference type="Gene3D" id="3.40.630.30">
    <property type="match status" value="1"/>
</dbReference>
<evidence type="ECO:0000313" key="4">
    <source>
        <dbReference type="EMBL" id="MEY8037975.1"/>
    </source>
</evidence>
<dbReference type="EC" id="2.3.1.-" evidence="4"/>
<evidence type="ECO:0000256" key="2">
    <source>
        <dbReference type="ARBA" id="ARBA00023315"/>
    </source>
</evidence>
<sequence length="181" mass="19858">MNVRPLRLPDDVEALSHLDVISTADTVLNVATTATGFSFTETPVSVPSSKNHEFLADVTSADREWADGFVACDGANITGFAATGYSRWNRRQVLCHLYVDRAHRGRGIARGLIEHVLDLGRANGARQVWLETQNTNTPAVRAYQAMGFEIVGLDRTLYDGDAAHETALYLAKPLVSTSERR</sequence>
<comment type="caution">
    <text evidence="4">The sequence shown here is derived from an EMBL/GenBank/DDBJ whole genome shotgun (WGS) entry which is preliminary data.</text>
</comment>
<dbReference type="PANTHER" id="PTHR43420:SF44">
    <property type="entry name" value="ACETYLTRANSFERASE YPEA"/>
    <property type="match status" value="1"/>
</dbReference>
<evidence type="ECO:0000259" key="3">
    <source>
        <dbReference type="PROSITE" id="PS51186"/>
    </source>
</evidence>
<proteinExistence type="predicted"/>
<organism evidence="4 5">
    <name type="scientific">Saccharopolyspora cebuensis</name>
    <dbReference type="NCBI Taxonomy" id="418759"/>
    <lineage>
        <taxon>Bacteria</taxon>
        <taxon>Bacillati</taxon>
        <taxon>Actinomycetota</taxon>
        <taxon>Actinomycetes</taxon>
        <taxon>Pseudonocardiales</taxon>
        <taxon>Pseudonocardiaceae</taxon>
        <taxon>Saccharopolyspora</taxon>
    </lineage>
</organism>
<accession>A0ABV4CA35</accession>
<keyword evidence="2 4" id="KW-0012">Acyltransferase</keyword>
<dbReference type="InterPro" id="IPR050680">
    <property type="entry name" value="YpeA/RimI_acetyltransf"/>
</dbReference>
<evidence type="ECO:0000313" key="5">
    <source>
        <dbReference type="Proteomes" id="UP001564626"/>
    </source>
</evidence>
<gene>
    <name evidence="4" type="ORF">AB8O55_01055</name>
</gene>
<dbReference type="InterPro" id="IPR016181">
    <property type="entry name" value="Acyl_CoA_acyltransferase"/>
</dbReference>
<dbReference type="EMBL" id="JBGEHV010000001">
    <property type="protein sequence ID" value="MEY8037975.1"/>
    <property type="molecule type" value="Genomic_DNA"/>
</dbReference>
<dbReference type="GO" id="GO:0016746">
    <property type="term" value="F:acyltransferase activity"/>
    <property type="evidence" value="ECO:0007669"/>
    <property type="project" value="UniProtKB-KW"/>
</dbReference>
<dbReference type="CDD" id="cd04301">
    <property type="entry name" value="NAT_SF"/>
    <property type="match status" value="1"/>
</dbReference>
<reference evidence="4 5" key="1">
    <citation type="submission" date="2024-08" db="EMBL/GenBank/DDBJ databases">
        <title>Genome mining of Saccharopolyspora cebuensis PGLac3 from Nigerian medicinal plant.</title>
        <authorList>
            <person name="Ezeobiora C.E."/>
            <person name="Igbokwe N.H."/>
            <person name="Amin D.H."/>
            <person name="Mendie U.E."/>
        </authorList>
    </citation>
    <scope>NUCLEOTIDE SEQUENCE [LARGE SCALE GENOMIC DNA]</scope>
    <source>
        <strain evidence="4 5">PGLac3</strain>
    </source>
</reference>
<dbReference type="InterPro" id="IPR000182">
    <property type="entry name" value="GNAT_dom"/>
</dbReference>
<name>A0ABV4CA35_9PSEU</name>
<dbReference type="PANTHER" id="PTHR43420">
    <property type="entry name" value="ACETYLTRANSFERASE"/>
    <property type="match status" value="1"/>
</dbReference>
<evidence type="ECO:0000256" key="1">
    <source>
        <dbReference type="ARBA" id="ARBA00022679"/>
    </source>
</evidence>
<protein>
    <submittedName>
        <fullName evidence="4">GNAT family N-acetyltransferase</fullName>
        <ecNumber evidence="4">2.3.1.-</ecNumber>
    </submittedName>
</protein>
<dbReference type="PROSITE" id="PS51186">
    <property type="entry name" value="GNAT"/>
    <property type="match status" value="1"/>
</dbReference>